<reference evidence="1" key="1">
    <citation type="submission" date="2022-03" db="EMBL/GenBank/DDBJ databases">
        <authorList>
            <person name="Martin H S."/>
        </authorList>
    </citation>
    <scope>NUCLEOTIDE SEQUENCE</scope>
</reference>
<keyword evidence="2" id="KW-1185">Reference proteome</keyword>
<evidence type="ECO:0000313" key="1">
    <source>
        <dbReference type="EMBL" id="CAH2034627.1"/>
    </source>
</evidence>
<proteinExistence type="predicted"/>
<feature type="non-terminal residue" evidence="1">
    <location>
        <position position="1"/>
    </location>
</feature>
<gene>
    <name evidence="1" type="ORF">IPOD504_LOCUS217</name>
</gene>
<protein>
    <submittedName>
        <fullName evidence="1">Uncharacterized protein</fullName>
    </submittedName>
</protein>
<sequence>MLDRVHPSREPVAKMPVPIQGRYHWGKNAEAPPTSPTSTPIAKTTNMAVGGPEPGLCDGVEACTVLLNTMQVVPRKKRQGSYKC</sequence>
<dbReference type="EMBL" id="OW152813">
    <property type="protein sequence ID" value="CAH2034627.1"/>
    <property type="molecule type" value="Genomic_DNA"/>
</dbReference>
<name>A0ABN8HP25_9NEOP</name>
<organism evidence="1 2">
    <name type="scientific">Iphiclides podalirius</name>
    <name type="common">scarce swallowtail</name>
    <dbReference type="NCBI Taxonomy" id="110791"/>
    <lineage>
        <taxon>Eukaryota</taxon>
        <taxon>Metazoa</taxon>
        <taxon>Ecdysozoa</taxon>
        <taxon>Arthropoda</taxon>
        <taxon>Hexapoda</taxon>
        <taxon>Insecta</taxon>
        <taxon>Pterygota</taxon>
        <taxon>Neoptera</taxon>
        <taxon>Endopterygota</taxon>
        <taxon>Lepidoptera</taxon>
        <taxon>Glossata</taxon>
        <taxon>Ditrysia</taxon>
        <taxon>Papilionoidea</taxon>
        <taxon>Papilionidae</taxon>
        <taxon>Papilioninae</taxon>
        <taxon>Iphiclides</taxon>
    </lineage>
</organism>
<evidence type="ECO:0000313" key="2">
    <source>
        <dbReference type="Proteomes" id="UP000837857"/>
    </source>
</evidence>
<accession>A0ABN8HP25</accession>
<dbReference type="Proteomes" id="UP000837857">
    <property type="component" value="Chromosome 1"/>
</dbReference>